<protein>
    <recommendedName>
        <fullName evidence="10">F-box domain-containing protein</fullName>
    </recommendedName>
</protein>
<keyword evidence="3" id="KW-0677">Repeat</keyword>
<dbReference type="InterPro" id="IPR032675">
    <property type="entry name" value="LRR_dom_sf"/>
</dbReference>
<gene>
    <name evidence="6" type="ORF">DYB26_002318</name>
    <name evidence="4" type="ORF">DYB30_011061</name>
    <name evidence="5" type="ORF">DYB31_002934</name>
</gene>
<dbReference type="GO" id="GO:0006913">
    <property type="term" value="P:nucleocytoplasmic transport"/>
    <property type="evidence" value="ECO:0007669"/>
    <property type="project" value="TreeGrafter"/>
</dbReference>
<dbReference type="GO" id="GO:0031267">
    <property type="term" value="F:small GTPase binding"/>
    <property type="evidence" value="ECO:0007669"/>
    <property type="project" value="TreeGrafter"/>
</dbReference>
<dbReference type="GO" id="GO:0005829">
    <property type="term" value="C:cytosol"/>
    <property type="evidence" value="ECO:0007669"/>
    <property type="project" value="TreeGrafter"/>
</dbReference>
<sequence length="466" mass="51521">MPRRRRRLYDDGGVPQLPPELIQRIALYVPETANFFCYLEAFHKVPLLLGNLWYLWHLSQEQPDLDDLWPELHVHSLTSSNLASIQAMAHVFSVIHFHETFDVGLLQHCVSSTCTFTIRLTTTDADHILEPVEEWYAQLSRLPISELRWERASDPDHRHIAALVSSMPSMPSLHCLDLRLPPSMIEPLLRYVATSSLVDLSLQAQALQTDSGVSLTPTGIQSLTHWLQSQPVQNLYLEGWSAWHVPETIMAQFYTALWSNQSLWALGLHSVPLPHLDDFTFASPVHVHSLVLQGCDLGPADMKALSQGLHLSSVTELDLTGNPLEYTGIDALASVLPHTKIETLKLMLTQTGDRGCSALAVALPLSCVVDLDLSMNLISSVGATDLAHGLSQSATLSTLQLQSNCISSTGAAMLVRTLGSRPVPTTLDLRNNTWDHDQALREMVDQLPCTHVVALHTNSSADCSLD</sequence>
<dbReference type="SUPFAM" id="SSF52047">
    <property type="entry name" value="RNI-like"/>
    <property type="match status" value="1"/>
</dbReference>
<dbReference type="PANTHER" id="PTHR24113">
    <property type="entry name" value="RAN GTPASE-ACTIVATING PROTEIN 1"/>
    <property type="match status" value="1"/>
</dbReference>
<keyword evidence="1" id="KW-0343">GTPase activation</keyword>
<dbReference type="Proteomes" id="UP000286510">
    <property type="component" value="Unassembled WGS sequence"/>
</dbReference>
<evidence type="ECO:0000313" key="4">
    <source>
        <dbReference type="EMBL" id="RHY55484.1"/>
    </source>
</evidence>
<dbReference type="EMBL" id="QUTD01006421">
    <property type="protein sequence ID" value="RHY55484.1"/>
    <property type="molecule type" value="Genomic_DNA"/>
</dbReference>
<organism evidence="4 8">
    <name type="scientific">Aphanomyces astaci</name>
    <name type="common">Crayfish plague agent</name>
    <dbReference type="NCBI Taxonomy" id="112090"/>
    <lineage>
        <taxon>Eukaryota</taxon>
        <taxon>Sar</taxon>
        <taxon>Stramenopiles</taxon>
        <taxon>Oomycota</taxon>
        <taxon>Saprolegniomycetes</taxon>
        <taxon>Saprolegniales</taxon>
        <taxon>Verrucalvaceae</taxon>
        <taxon>Aphanomyces</taxon>
    </lineage>
</organism>
<evidence type="ECO:0000256" key="2">
    <source>
        <dbReference type="ARBA" id="ARBA00022614"/>
    </source>
</evidence>
<dbReference type="Pfam" id="PF13516">
    <property type="entry name" value="LRR_6"/>
    <property type="match status" value="2"/>
</dbReference>
<evidence type="ECO:0000313" key="6">
    <source>
        <dbReference type="EMBL" id="RHZ17496.1"/>
    </source>
</evidence>
<dbReference type="GO" id="GO:0005096">
    <property type="term" value="F:GTPase activator activity"/>
    <property type="evidence" value="ECO:0007669"/>
    <property type="project" value="UniProtKB-KW"/>
</dbReference>
<accession>A0A397CYU2</accession>
<keyword evidence="2" id="KW-0433">Leucine-rich repeat</keyword>
<dbReference type="EMBL" id="QUTF01013514">
    <property type="protein sequence ID" value="RHZ17496.1"/>
    <property type="molecule type" value="Genomic_DNA"/>
</dbReference>
<evidence type="ECO:0000256" key="1">
    <source>
        <dbReference type="ARBA" id="ARBA00022468"/>
    </source>
</evidence>
<dbReference type="EMBL" id="QUTE01009922">
    <property type="protein sequence ID" value="RHZ16238.1"/>
    <property type="molecule type" value="Genomic_DNA"/>
</dbReference>
<comment type="caution">
    <text evidence="4">The sequence shown here is derived from an EMBL/GenBank/DDBJ whole genome shotgun (WGS) entry which is preliminary data.</text>
</comment>
<dbReference type="PANTHER" id="PTHR24113:SF12">
    <property type="entry name" value="RAN GTPASE-ACTIVATING PROTEIN 1"/>
    <property type="match status" value="1"/>
</dbReference>
<proteinExistence type="predicted"/>
<name>A0A397CYU2_APHAT</name>
<dbReference type="InterPro" id="IPR001611">
    <property type="entry name" value="Leu-rich_rpt"/>
</dbReference>
<evidence type="ECO:0000313" key="8">
    <source>
        <dbReference type="Proteomes" id="UP000266643"/>
    </source>
</evidence>
<dbReference type="GO" id="GO:0048471">
    <property type="term" value="C:perinuclear region of cytoplasm"/>
    <property type="evidence" value="ECO:0007669"/>
    <property type="project" value="TreeGrafter"/>
</dbReference>
<dbReference type="Proteomes" id="UP000266643">
    <property type="component" value="Unassembled WGS sequence"/>
</dbReference>
<dbReference type="Proteomes" id="UP000266196">
    <property type="component" value="Unassembled WGS sequence"/>
</dbReference>
<dbReference type="GO" id="GO:0005634">
    <property type="term" value="C:nucleus"/>
    <property type="evidence" value="ECO:0007669"/>
    <property type="project" value="TreeGrafter"/>
</dbReference>
<evidence type="ECO:0000313" key="7">
    <source>
        <dbReference type="Proteomes" id="UP000266196"/>
    </source>
</evidence>
<evidence type="ECO:0008006" key="10">
    <source>
        <dbReference type="Google" id="ProtNLM"/>
    </source>
</evidence>
<evidence type="ECO:0000313" key="5">
    <source>
        <dbReference type="EMBL" id="RHZ16238.1"/>
    </source>
</evidence>
<evidence type="ECO:0000313" key="9">
    <source>
        <dbReference type="Proteomes" id="UP000286510"/>
    </source>
</evidence>
<dbReference type="AlphaFoldDB" id="A0A397CYU2"/>
<dbReference type="Gene3D" id="3.80.10.10">
    <property type="entry name" value="Ribonuclease Inhibitor"/>
    <property type="match status" value="1"/>
</dbReference>
<dbReference type="SMART" id="SM00368">
    <property type="entry name" value="LRR_RI"/>
    <property type="match status" value="4"/>
</dbReference>
<reference evidence="7 8" key="1">
    <citation type="submission" date="2018-08" db="EMBL/GenBank/DDBJ databases">
        <title>Aphanomyces genome sequencing and annotation.</title>
        <authorList>
            <person name="Minardi D."/>
            <person name="Oidtmann B."/>
            <person name="Van Der Giezen M."/>
            <person name="Studholme D.J."/>
        </authorList>
    </citation>
    <scope>NUCLEOTIDE SEQUENCE [LARGE SCALE GENOMIC DNA]</scope>
    <source>
        <strain evidence="5 7">197901</strain>
        <strain evidence="4 8">D2</strain>
        <strain evidence="6 9">FDL457</strain>
    </source>
</reference>
<dbReference type="InterPro" id="IPR027038">
    <property type="entry name" value="RanGap"/>
</dbReference>
<evidence type="ECO:0000256" key="3">
    <source>
        <dbReference type="ARBA" id="ARBA00022737"/>
    </source>
</evidence>
<dbReference type="VEuPathDB" id="FungiDB:H257_04139"/>